<dbReference type="SUPFAM" id="SSF50475">
    <property type="entry name" value="FMN-binding split barrel"/>
    <property type="match status" value="1"/>
</dbReference>
<dbReference type="STRING" id="930992.A0A0D0B6I6"/>
<reference evidence="7" key="2">
    <citation type="submission" date="2015-01" db="EMBL/GenBank/DDBJ databases">
        <title>Evolutionary Origins and Diversification of the Mycorrhizal Mutualists.</title>
        <authorList>
            <consortium name="DOE Joint Genome Institute"/>
            <consortium name="Mycorrhizal Genomics Consortium"/>
            <person name="Kohler A."/>
            <person name="Kuo A."/>
            <person name="Nagy L.G."/>
            <person name="Floudas D."/>
            <person name="Copeland A."/>
            <person name="Barry K.W."/>
            <person name="Cichocki N."/>
            <person name="Veneault-Fourrey C."/>
            <person name="LaButti K."/>
            <person name="Lindquist E.A."/>
            <person name="Lipzen A."/>
            <person name="Lundell T."/>
            <person name="Morin E."/>
            <person name="Murat C."/>
            <person name="Riley R."/>
            <person name="Ohm R."/>
            <person name="Sun H."/>
            <person name="Tunlid A."/>
            <person name="Henrissat B."/>
            <person name="Grigoriev I.V."/>
            <person name="Hibbett D.S."/>
            <person name="Martin F."/>
        </authorList>
    </citation>
    <scope>NUCLEOTIDE SEQUENCE [LARGE SCALE GENOMIC DNA]</scope>
    <source>
        <strain evidence="7">UH-Slu-Lm8-n1</strain>
    </source>
</reference>
<protein>
    <recommendedName>
        <fullName evidence="5">Flavin reductase like domain-containing protein</fullName>
    </recommendedName>
</protein>
<dbReference type="EMBL" id="KN835248">
    <property type="protein sequence ID" value="KIK42087.1"/>
    <property type="molecule type" value="Genomic_DNA"/>
</dbReference>
<keyword evidence="7" id="KW-1185">Reference proteome</keyword>
<name>A0A0D0B6I6_9AGAM</name>
<dbReference type="InterPro" id="IPR002563">
    <property type="entry name" value="Flavin_Rdtase-like_dom"/>
</dbReference>
<dbReference type="Proteomes" id="UP000054485">
    <property type="component" value="Unassembled WGS sequence"/>
</dbReference>
<dbReference type="AlphaFoldDB" id="A0A0D0B6I6"/>
<proteinExistence type="inferred from homology"/>
<evidence type="ECO:0000256" key="2">
    <source>
        <dbReference type="ARBA" id="ARBA00022630"/>
    </source>
</evidence>
<evidence type="ECO:0000259" key="5">
    <source>
        <dbReference type="SMART" id="SM00903"/>
    </source>
</evidence>
<dbReference type="InterPro" id="IPR012349">
    <property type="entry name" value="Split_barrel_FMN-bd"/>
</dbReference>
<dbReference type="Gene3D" id="2.30.110.10">
    <property type="entry name" value="Electron Transport, Fmn-binding Protein, Chain A"/>
    <property type="match status" value="1"/>
</dbReference>
<dbReference type="PANTHER" id="PTHR33798">
    <property type="entry name" value="FLAVOPROTEIN OXYGENASE"/>
    <property type="match status" value="1"/>
</dbReference>
<evidence type="ECO:0000256" key="1">
    <source>
        <dbReference type="ARBA" id="ARBA00001917"/>
    </source>
</evidence>
<evidence type="ECO:0000313" key="7">
    <source>
        <dbReference type="Proteomes" id="UP000054485"/>
    </source>
</evidence>
<comment type="similarity">
    <text evidence="4">Belongs to the flavoredoxin family.</text>
</comment>
<gene>
    <name evidence="6" type="ORF">CY34DRAFT_805296</name>
</gene>
<comment type="cofactor">
    <cofactor evidence="1">
        <name>FMN</name>
        <dbReference type="ChEBI" id="CHEBI:58210"/>
    </cofactor>
</comment>
<dbReference type="GO" id="GO:0010181">
    <property type="term" value="F:FMN binding"/>
    <property type="evidence" value="ECO:0007669"/>
    <property type="project" value="InterPro"/>
</dbReference>
<accession>A0A0D0B6I6</accession>
<keyword evidence="3" id="KW-0288">FMN</keyword>
<feature type="domain" description="Flavin reductase like" evidence="5">
    <location>
        <begin position="64"/>
        <end position="226"/>
    </location>
</feature>
<dbReference type="PANTHER" id="PTHR33798:SF5">
    <property type="entry name" value="FLAVIN REDUCTASE LIKE DOMAIN-CONTAINING PROTEIN"/>
    <property type="match status" value="1"/>
</dbReference>
<organism evidence="6 7">
    <name type="scientific">Suillus luteus UH-Slu-Lm8-n1</name>
    <dbReference type="NCBI Taxonomy" id="930992"/>
    <lineage>
        <taxon>Eukaryota</taxon>
        <taxon>Fungi</taxon>
        <taxon>Dikarya</taxon>
        <taxon>Basidiomycota</taxon>
        <taxon>Agaricomycotina</taxon>
        <taxon>Agaricomycetes</taxon>
        <taxon>Agaricomycetidae</taxon>
        <taxon>Boletales</taxon>
        <taxon>Suillineae</taxon>
        <taxon>Suillaceae</taxon>
        <taxon>Suillus</taxon>
    </lineage>
</organism>
<evidence type="ECO:0000256" key="4">
    <source>
        <dbReference type="ARBA" id="ARBA00038054"/>
    </source>
</evidence>
<evidence type="ECO:0000313" key="6">
    <source>
        <dbReference type="EMBL" id="KIK42087.1"/>
    </source>
</evidence>
<evidence type="ECO:0000256" key="3">
    <source>
        <dbReference type="ARBA" id="ARBA00022643"/>
    </source>
</evidence>
<dbReference type="InParanoid" id="A0A0D0B6I6"/>
<reference evidence="6 7" key="1">
    <citation type="submission" date="2014-04" db="EMBL/GenBank/DDBJ databases">
        <authorList>
            <consortium name="DOE Joint Genome Institute"/>
            <person name="Kuo A."/>
            <person name="Ruytinx J."/>
            <person name="Rineau F."/>
            <person name="Colpaert J."/>
            <person name="Kohler A."/>
            <person name="Nagy L.G."/>
            <person name="Floudas D."/>
            <person name="Copeland A."/>
            <person name="Barry K.W."/>
            <person name="Cichocki N."/>
            <person name="Veneault-Fourrey C."/>
            <person name="LaButti K."/>
            <person name="Lindquist E.A."/>
            <person name="Lipzen A."/>
            <person name="Lundell T."/>
            <person name="Morin E."/>
            <person name="Murat C."/>
            <person name="Sun H."/>
            <person name="Tunlid A."/>
            <person name="Henrissat B."/>
            <person name="Grigoriev I.V."/>
            <person name="Hibbett D.S."/>
            <person name="Martin F."/>
            <person name="Nordberg H.P."/>
            <person name="Cantor M.N."/>
            <person name="Hua S.X."/>
        </authorList>
    </citation>
    <scope>NUCLEOTIDE SEQUENCE [LARGE SCALE GENOMIC DNA]</scope>
    <source>
        <strain evidence="6 7">UH-Slu-Lm8-n1</strain>
    </source>
</reference>
<dbReference type="Pfam" id="PF01613">
    <property type="entry name" value="Flavin_Reduct"/>
    <property type="match status" value="1"/>
</dbReference>
<dbReference type="OrthoDB" id="298012at2759"/>
<keyword evidence="2" id="KW-0285">Flavoprotein</keyword>
<dbReference type="HOGENOM" id="CLU_059021_3_0_1"/>
<sequence>MSIPPFDTTTYSRYTQPPNPSWTYGQKIDTTPAGKEWVAGESAGWKVYNTAETDKTDIYKLLISGIVPRPIAFVSTISEEGVENLAPFSWFNTVTNYPPIISFACNHSGPGRIKDTIANLKNSQGFTVNIIISEPFVENANATAIYDAPPDFDEWTLSGLTKAKCVQIKASRVKESAFSMECEIYKSIDITHPVTGEHNSTLILAHVKYIHVRKDVLTDKGVIDLTKFKPIVRLGDISYARIGDAYRIARPSWAQEEAKIQDALATLASL</sequence>
<dbReference type="SMART" id="SM00903">
    <property type="entry name" value="Flavin_Reduct"/>
    <property type="match status" value="1"/>
</dbReference>